<evidence type="ECO:0000256" key="1">
    <source>
        <dbReference type="SAM" id="Phobius"/>
    </source>
</evidence>
<dbReference type="EMBL" id="MKQS01000005">
    <property type="protein sequence ID" value="OFE44057.1"/>
    <property type="molecule type" value="Genomic_DNA"/>
</dbReference>
<reference evidence="2 3" key="1">
    <citation type="submission" date="2016-10" db="EMBL/GenBank/DDBJ databases">
        <title>Genome of airborne Acinetobacter sp. 5-2Ac02 in the hospital environment: Species near to Acinetobacter towneri.</title>
        <authorList>
            <person name="Barbosa B."/>
            <person name="Fernandez-Garcia L."/>
            <person name="Gato E."/>
            <person name="Leao R."/>
            <person name="Albano R."/>
            <person name="Fernandez B."/>
            <person name="Fernandez-Cuenca F."/>
            <person name="Marques E."/>
            <person name="Tomas M."/>
        </authorList>
    </citation>
    <scope>NUCLEOTIDE SEQUENCE [LARGE SCALE GENOMIC DNA]</scope>
    <source>
        <strain evidence="2 3">5-2Ac02</strain>
    </source>
</reference>
<accession>A0A1E8E357</accession>
<gene>
    <name evidence="2" type="ORF">BJN41_02155</name>
</gene>
<dbReference type="RefSeq" id="WP_070153281.1">
    <property type="nucleotide sequence ID" value="NZ_MKQS01000005.1"/>
</dbReference>
<name>A0A1E8E357_9GAMM</name>
<keyword evidence="1" id="KW-1133">Transmembrane helix</keyword>
<dbReference type="STRING" id="202956.BJN41_02155"/>
<sequence>MLEFWFNPQITITKKIALLLVIMLVTAAVYFLEPLKLDAILMFLATGIVFLICRYCKIHFTAQHPTGWLARLLTWIPLALLLAIIFMQIQHGEILLSGAQGIGFTALAICLFSPLSLLHQHHTSDTQ</sequence>
<protein>
    <submittedName>
        <fullName evidence="2">Uncharacterized protein</fullName>
    </submittedName>
</protein>
<proteinExistence type="predicted"/>
<comment type="caution">
    <text evidence="2">The sequence shown here is derived from an EMBL/GenBank/DDBJ whole genome shotgun (WGS) entry which is preliminary data.</text>
</comment>
<feature type="transmembrane region" description="Helical" evidence="1">
    <location>
        <begin position="12"/>
        <end position="31"/>
    </location>
</feature>
<evidence type="ECO:0000313" key="3">
    <source>
        <dbReference type="Proteomes" id="UP000186931"/>
    </source>
</evidence>
<keyword evidence="1" id="KW-0472">Membrane</keyword>
<organism evidence="2 3">
    <name type="scientific">Acinetobacter towneri</name>
    <dbReference type="NCBI Taxonomy" id="202956"/>
    <lineage>
        <taxon>Bacteria</taxon>
        <taxon>Pseudomonadati</taxon>
        <taxon>Pseudomonadota</taxon>
        <taxon>Gammaproteobacteria</taxon>
        <taxon>Moraxellales</taxon>
        <taxon>Moraxellaceae</taxon>
        <taxon>Acinetobacter</taxon>
    </lineage>
</organism>
<feature type="transmembrane region" description="Helical" evidence="1">
    <location>
        <begin position="68"/>
        <end position="89"/>
    </location>
</feature>
<dbReference type="AlphaFoldDB" id="A0A1E8E357"/>
<dbReference type="Proteomes" id="UP000186931">
    <property type="component" value="Unassembled WGS sequence"/>
</dbReference>
<dbReference type="eggNOG" id="ENOG50329YC">
    <property type="taxonomic scope" value="Bacteria"/>
</dbReference>
<evidence type="ECO:0000313" key="2">
    <source>
        <dbReference type="EMBL" id="OFE44057.1"/>
    </source>
</evidence>
<keyword evidence="1" id="KW-0812">Transmembrane</keyword>
<feature type="transmembrane region" description="Helical" evidence="1">
    <location>
        <begin position="95"/>
        <end position="118"/>
    </location>
</feature>
<feature type="transmembrane region" description="Helical" evidence="1">
    <location>
        <begin position="37"/>
        <end position="56"/>
    </location>
</feature>